<proteinExistence type="predicted"/>
<evidence type="ECO:0000313" key="5">
    <source>
        <dbReference type="Proteomes" id="UP000466442"/>
    </source>
</evidence>
<name>A0A6A4JAM9_APOLU</name>
<dbReference type="EMBL" id="WIXP02000008">
    <property type="protein sequence ID" value="KAF6206852.1"/>
    <property type="molecule type" value="Genomic_DNA"/>
</dbReference>
<keyword evidence="1" id="KW-0175">Coiled coil</keyword>
<protein>
    <recommendedName>
        <fullName evidence="6">L1 transposable element RRM domain-containing protein</fullName>
    </recommendedName>
</protein>
<reference evidence="3" key="1">
    <citation type="journal article" date="2021" name="Mol. Ecol. Resour.">
        <title>Apolygus lucorum genome provides insights into omnivorousness and mesophyll feeding.</title>
        <authorList>
            <person name="Liu Y."/>
            <person name="Liu H."/>
            <person name="Wang H."/>
            <person name="Huang T."/>
            <person name="Liu B."/>
            <person name="Yang B."/>
            <person name="Yin L."/>
            <person name="Li B."/>
            <person name="Zhang Y."/>
            <person name="Zhang S."/>
            <person name="Jiang F."/>
            <person name="Zhang X."/>
            <person name="Ren Y."/>
            <person name="Wang B."/>
            <person name="Wang S."/>
            <person name="Lu Y."/>
            <person name="Wu K."/>
            <person name="Fan W."/>
            <person name="Wang G."/>
        </authorList>
    </citation>
    <scope>NUCLEOTIDE SEQUENCE</scope>
    <source>
        <strain evidence="3">12Hb</strain>
    </source>
</reference>
<sequence>MSSSSPANYVEVGQKRDRSTSDEELSPKNLNKKMVLDESEQNTLLEKFSALLNQKLSELREDMKRLAGKSDVVEIKNIVEGIRKENELLKLEVDMLKVEVAEVKTENLQLHKRVEAIDRQQRRNRIVIKGLKVNENTVSDDVKKFMVEVLGFGQSPVINNAYTIPVGGESTSVKMIIVEFAEQEAVRHIWTTVKRLKNTGISINRDHPPEVRNRINKLLKLRAVMRAKCPQVAVNIWQDRLKVAEHTFEWSEREGVVSEGGDGTAMLNAIVKQDMAGIIMELKTERRPARKIEEKKDGTKPRKS</sequence>
<feature type="coiled-coil region" evidence="1">
    <location>
        <begin position="49"/>
        <end position="106"/>
    </location>
</feature>
<accession>A0A6A4JAM9</accession>
<dbReference type="OrthoDB" id="6779946at2759"/>
<dbReference type="EMBL" id="WIXP02000006">
    <property type="protein sequence ID" value="KAF6208963.1"/>
    <property type="molecule type" value="Genomic_DNA"/>
</dbReference>
<comment type="caution">
    <text evidence="3">The sequence shown here is derived from an EMBL/GenBank/DDBJ whole genome shotgun (WGS) entry which is preliminary data.</text>
</comment>
<evidence type="ECO:0000313" key="3">
    <source>
        <dbReference type="EMBL" id="KAF6206852.1"/>
    </source>
</evidence>
<keyword evidence="5" id="KW-1185">Reference proteome</keyword>
<dbReference type="Proteomes" id="UP000466442">
    <property type="component" value="Unassembled WGS sequence"/>
</dbReference>
<organism evidence="3 5">
    <name type="scientific">Apolygus lucorum</name>
    <name type="common">Small green plant bug</name>
    <name type="synonym">Lygocoris lucorum</name>
    <dbReference type="NCBI Taxonomy" id="248454"/>
    <lineage>
        <taxon>Eukaryota</taxon>
        <taxon>Metazoa</taxon>
        <taxon>Ecdysozoa</taxon>
        <taxon>Arthropoda</taxon>
        <taxon>Hexapoda</taxon>
        <taxon>Insecta</taxon>
        <taxon>Pterygota</taxon>
        <taxon>Neoptera</taxon>
        <taxon>Paraneoptera</taxon>
        <taxon>Hemiptera</taxon>
        <taxon>Heteroptera</taxon>
        <taxon>Panheteroptera</taxon>
        <taxon>Cimicomorpha</taxon>
        <taxon>Miridae</taxon>
        <taxon>Mirini</taxon>
        <taxon>Apolygus</taxon>
    </lineage>
</organism>
<evidence type="ECO:0008006" key="6">
    <source>
        <dbReference type="Google" id="ProtNLM"/>
    </source>
</evidence>
<dbReference type="AlphaFoldDB" id="A0A6A4JAM9"/>
<evidence type="ECO:0000313" key="4">
    <source>
        <dbReference type="EMBL" id="KAF6208963.1"/>
    </source>
</evidence>
<evidence type="ECO:0000256" key="1">
    <source>
        <dbReference type="SAM" id="Coils"/>
    </source>
</evidence>
<evidence type="ECO:0000256" key="2">
    <source>
        <dbReference type="SAM" id="MobiDB-lite"/>
    </source>
</evidence>
<gene>
    <name evidence="4" type="ORF">GE061_014706</name>
    <name evidence="3" type="ORF">GE061_018088</name>
</gene>
<feature type="region of interest" description="Disordered" evidence="2">
    <location>
        <begin position="1"/>
        <end position="33"/>
    </location>
</feature>